<name>A0A0E0K3A2_ORYPU</name>
<evidence type="ECO:0000256" key="1">
    <source>
        <dbReference type="SAM" id="MobiDB-lite"/>
    </source>
</evidence>
<evidence type="ECO:0000313" key="2">
    <source>
        <dbReference type="EnsemblPlants" id="OPUNC02G24610.1"/>
    </source>
</evidence>
<reference evidence="2" key="1">
    <citation type="submission" date="2015-04" db="UniProtKB">
        <authorList>
            <consortium name="EnsemblPlants"/>
        </authorList>
    </citation>
    <scope>IDENTIFICATION</scope>
</reference>
<accession>A0A0E0K3A2</accession>
<dbReference type="Proteomes" id="UP000026962">
    <property type="component" value="Chromosome 2"/>
</dbReference>
<dbReference type="AlphaFoldDB" id="A0A0E0K3A2"/>
<evidence type="ECO:0000313" key="3">
    <source>
        <dbReference type="Proteomes" id="UP000026962"/>
    </source>
</evidence>
<sequence length="82" mass="8822">MGGGRDGARVRTGRGGDGYKVSGPFAPARARARHPPVVFSQALRSGALGAIESTPHDDARHPRIAHVRERFCPTAPWSYTKD</sequence>
<organism evidence="2">
    <name type="scientific">Oryza punctata</name>
    <name type="common">Red rice</name>
    <dbReference type="NCBI Taxonomy" id="4537"/>
    <lineage>
        <taxon>Eukaryota</taxon>
        <taxon>Viridiplantae</taxon>
        <taxon>Streptophyta</taxon>
        <taxon>Embryophyta</taxon>
        <taxon>Tracheophyta</taxon>
        <taxon>Spermatophyta</taxon>
        <taxon>Magnoliopsida</taxon>
        <taxon>Liliopsida</taxon>
        <taxon>Poales</taxon>
        <taxon>Poaceae</taxon>
        <taxon>BOP clade</taxon>
        <taxon>Oryzoideae</taxon>
        <taxon>Oryzeae</taxon>
        <taxon>Oryzinae</taxon>
        <taxon>Oryza</taxon>
    </lineage>
</organism>
<keyword evidence="3" id="KW-1185">Reference proteome</keyword>
<feature type="region of interest" description="Disordered" evidence="1">
    <location>
        <begin position="1"/>
        <end position="33"/>
    </location>
</feature>
<dbReference type="Gramene" id="OPUNC02G24610.1">
    <property type="protein sequence ID" value="OPUNC02G24610.1"/>
    <property type="gene ID" value="OPUNC02G24610"/>
</dbReference>
<proteinExistence type="predicted"/>
<protein>
    <submittedName>
        <fullName evidence="2">Uncharacterized protein</fullName>
    </submittedName>
</protein>
<dbReference type="HOGENOM" id="CLU_2562332_0_0_1"/>
<reference evidence="2" key="2">
    <citation type="submission" date="2018-05" db="EMBL/GenBank/DDBJ databases">
        <title>OpunRS2 (Oryza punctata Reference Sequence Version 2).</title>
        <authorList>
            <person name="Zhang J."/>
            <person name="Kudrna D."/>
            <person name="Lee S."/>
            <person name="Talag J."/>
            <person name="Welchert J."/>
            <person name="Wing R.A."/>
        </authorList>
    </citation>
    <scope>NUCLEOTIDE SEQUENCE [LARGE SCALE GENOMIC DNA]</scope>
</reference>
<dbReference type="EnsemblPlants" id="OPUNC02G24610.1">
    <property type="protein sequence ID" value="OPUNC02G24610.1"/>
    <property type="gene ID" value="OPUNC02G24610"/>
</dbReference>